<sequence length="132" mass="14540">MKYVYYAATLVFTAFYAHSVYGYATDPAFWAGEYQRVGFPTYLVGVMLVVKALGVIAVWVRKPVWLAQLAYAGFFYHTLLAVMADAALRDPIALLPAVLFVLVLLSWATQNHARSPAAAYAPRPDHPLGSQA</sequence>
<reference evidence="6" key="2">
    <citation type="submission" date="2020-09" db="EMBL/GenBank/DDBJ databases">
        <authorList>
            <person name="Sun Q."/>
            <person name="Kim S."/>
        </authorList>
    </citation>
    <scope>NUCLEOTIDE SEQUENCE</scope>
    <source>
        <strain evidence="6">KCTC 42249</strain>
    </source>
</reference>
<evidence type="ECO:0000256" key="2">
    <source>
        <dbReference type="ARBA" id="ARBA00022692"/>
    </source>
</evidence>
<evidence type="ECO:0000313" key="6">
    <source>
        <dbReference type="EMBL" id="GHD11374.1"/>
    </source>
</evidence>
<comment type="caution">
    <text evidence="6">The sequence shown here is derived from an EMBL/GenBank/DDBJ whole genome shotgun (WGS) entry which is preliminary data.</text>
</comment>
<dbReference type="GO" id="GO:0016020">
    <property type="term" value="C:membrane"/>
    <property type="evidence" value="ECO:0007669"/>
    <property type="project" value="UniProtKB-SubCell"/>
</dbReference>
<feature type="transmembrane region" description="Helical" evidence="5">
    <location>
        <begin position="38"/>
        <end position="59"/>
    </location>
</feature>
<name>A0A8J3DND3_9HYPH</name>
<dbReference type="AlphaFoldDB" id="A0A8J3DND3"/>
<keyword evidence="7" id="KW-1185">Reference proteome</keyword>
<protein>
    <recommendedName>
        <fullName evidence="8">DoxX family protein</fullName>
    </recommendedName>
</protein>
<evidence type="ECO:0008006" key="8">
    <source>
        <dbReference type="Google" id="ProtNLM"/>
    </source>
</evidence>
<dbReference type="EMBL" id="BMZQ01000001">
    <property type="protein sequence ID" value="GHD11374.1"/>
    <property type="molecule type" value="Genomic_DNA"/>
</dbReference>
<organism evidence="6 7">
    <name type="scientific">Tianweitania populi</name>
    <dbReference type="NCBI Taxonomy" id="1607949"/>
    <lineage>
        <taxon>Bacteria</taxon>
        <taxon>Pseudomonadati</taxon>
        <taxon>Pseudomonadota</taxon>
        <taxon>Alphaproteobacteria</taxon>
        <taxon>Hyphomicrobiales</taxon>
        <taxon>Phyllobacteriaceae</taxon>
        <taxon>Tianweitania</taxon>
    </lineage>
</organism>
<dbReference type="RefSeq" id="WP_189502768.1">
    <property type="nucleotide sequence ID" value="NZ_BMZQ01000001.1"/>
</dbReference>
<evidence type="ECO:0000256" key="5">
    <source>
        <dbReference type="SAM" id="Phobius"/>
    </source>
</evidence>
<proteinExistence type="predicted"/>
<keyword evidence="2 5" id="KW-0812">Transmembrane</keyword>
<feature type="transmembrane region" description="Helical" evidence="5">
    <location>
        <begin position="66"/>
        <end position="86"/>
    </location>
</feature>
<evidence type="ECO:0000256" key="4">
    <source>
        <dbReference type="ARBA" id="ARBA00023136"/>
    </source>
</evidence>
<reference evidence="6" key="1">
    <citation type="journal article" date="2014" name="Int. J. Syst. Evol. Microbiol.">
        <title>Complete genome sequence of Corynebacterium casei LMG S-19264T (=DSM 44701T), isolated from a smear-ripened cheese.</title>
        <authorList>
            <consortium name="US DOE Joint Genome Institute (JGI-PGF)"/>
            <person name="Walter F."/>
            <person name="Albersmeier A."/>
            <person name="Kalinowski J."/>
            <person name="Ruckert C."/>
        </authorList>
    </citation>
    <scope>NUCLEOTIDE SEQUENCE</scope>
    <source>
        <strain evidence="6">KCTC 42249</strain>
    </source>
</reference>
<comment type="subcellular location">
    <subcellularLocation>
        <location evidence="1">Membrane</location>
        <topology evidence="1">Multi-pass membrane protein</topology>
    </subcellularLocation>
</comment>
<dbReference type="Pfam" id="PF13564">
    <property type="entry name" value="DoxX_2"/>
    <property type="match status" value="1"/>
</dbReference>
<dbReference type="InterPro" id="IPR032808">
    <property type="entry name" value="DoxX"/>
</dbReference>
<evidence type="ECO:0000256" key="3">
    <source>
        <dbReference type="ARBA" id="ARBA00022989"/>
    </source>
</evidence>
<keyword evidence="4 5" id="KW-0472">Membrane</keyword>
<feature type="transmembrane region" description="Helical" evidence="5">
    <location>
        <begin position="92"/>
        <end position="109"/>
    </location>
</feature>
<evidence type="ECO:0000313" key="7">
    <source>
        <dbReference type="Proteomes" id="UP000630142"/>
    </source>
</evidence>
<evidence type="ECO:0000256" key="1">
    <source>
        <dbReference type="ARBA" id="ARBA00004141"/>
    </source>
</evidence>
<keyword evidence="3 5" id="KW-1133">Transmembrane helix</keyword>
<gene>
    <name evidence="6" type="ORF">GCM10016234_14440</name>
</gene>
<accession>A0A8J3DND3</accession>
<dbReference type="Proteomes" id="UP000630142">
    <property type="component" value="Unassembled WGS sequence"/>
</dbReference>